<dbReference type="EMBL" id="MHVH01000005">
    <property type="protein sequence ID" value="OHA90370.1"/>
    <property type="molecule type" value="Genomic_DNA"/>
</dbReference>
<proteinExistence type="predicted"/>
<evidence type="ECO:0008006" key="4">
    <source>
        <dbReference type="Google" id="ProtNLM"/>
    </source>
</evidence>
<sequence>MKIISTGRTLFSPENYERKKKEKKRKVLAWSAGVLAVFIALVIISRLERLQIREVAAEGAKVVPEEEIARVVKETLSDRYLWLVPWTNAAIYPRRAVRENLMKEFPRISSVSLSLDGMKRLAVSVSERDPYALYCPELARGELVESVDKCFFLDKSGFIFDEAPDFSGVVYFIYKKDAPIKNPKGSQFLLLENFSPLAQFVEGLSKFGFEPVTLTIKDRDVELVTRNGTLILFNAYGDLTFLYSNLEAFLKNPAIEMDKLSELDLRIENKIFWKLFGNN</sequence>
<protein>
    <recommendedName>
        <fullName evidence="4">POTRA domain-containing protein</fullName>
    </recommendedName>
</protein>
<keyword evidence="1" id="KW-0812">Transmembrane</keyword>
<keyword evidence="1" id="KW-0472">Membrane</keyword>
<comment type="caution">
    <text evidence="2">The sequence shown here is derived from an EMBL/GenBank/DDBJ whole genome shotgun (WGS) entry which is preliminary data.</text>
</comment>
<reference evidence="2 3" key="1">
    <citation type="journal article" date="2016" name="Nat. Commun.">
        <title>Thousands of microbial genomes shed light on interconnected biogeochemical processes in an aquifer system.</title>
        <authorList>
            <person name="Anantharaman K."/>
            <person name="Brown C.T."/>
            <person name="Hug L.A."/>
            <person name="Sharon I."/>
            <person name="Castelle C.J."/>
            <person name="Probst A.J."/>
            <person name="Thomas B.C."/>
            <person name="Singh A."/>
            <person name="Wilkins M.J."/>
            <person name="Karaoz U."/>
            <person name="Brodie E.L."/>
            <person name="Williams K.H."/>
            <person name="Hubbard S.S."/>
            <person name="Banfield J.F."/>
        </authorList>
    </citation>
    <scope>NUCLEOTIDE SEQUENCE [LARGE SCALE GENOMIC DNA]</scope>
</reference>
<organism evidence="2 3">
    <name type="scientific">Candidatus Zambryskibacteria bacterium RIFCSPHIGHO2_01_FULL_46_25</name>
    <dbReference type="NCBI Taxonomy" id="1802738"/>
    <lineage>
        <taxon>Bacteria</taxon>
        <taxon>Candidatus Zambryskiibacteriota</taxon>
    </lineage>
</organism>
<keyword evidence="1" id="KW-1133">Transmembrane helix</keyword>
<gene>
    <name evidence="2" type="ORF">A2838_02095</name>
</gene>
<accession>A0A1G2SZA0</accession>
<dbReference type="Proteomes" id="UP000178107">
    <property type="component" value="Unassembled WGS sequence"/>
</dbReference>
<dbReference type="AlphaFoldDB" id="A0A1G2SZA0"/>
<feature type="transmembrane region" description="Helical" evidence="1">
    <location>
        <begin position="27"/>
        <end position="47"/>
    </location>
</feature>
<name>A0A1G2SZA0_9BACT</name>
<evidence type="ECO:0000256" key="1">
    <source>
        <dbReference type="SAM" id="Phobius"/>
    </source>
</evidence>
<evidence type="ECO:0000313" key="3">
    <source>
        <dbReference type="Proteomes" id="UP000178107"/>
    </source>
</evidence>
<evidence type="ECO:0000313" key="2">
    <source>
        <dbReference type="EMBL" id="OHA90370.1"/>
    </source>
</evidence>